<dbReference type="PANTHER" id="PTHR42928:SF5">
    <property type="entry name" value="BLR1237 PROTEIN"/>
    <property type="match status" value="1"/>
</dbReference>
<proteinExistence type="inferred from homology"/>
<protein>
    <submittedName>
        <fullName evidence="3">Tripartite tricarboxylate transporter substrate binding protein</fullName>
    </submittedName>
</protein>
<evidence type="ECO:0000313" key="4">
    <source>
        <dbReference type="Proteomes" id="UP000253501"/>
    </source>
</evidence>
<dbReference type="SUPFAM" id="SSF53850">
    <property type="entry name" value="Periplasmic binding protein-like II"/>
    <property type="match status" value="1"/>
</dbReference>
<accession>A0A367PFS3</accession>
<dbReference type="RefSeq" id="WP_114133420.1">
    <property type="nucleotide sequence ID" value="NZ_CP068434.1"/>
</dbReference>
<organism evidence="3 4">
    <name type="scientific">Cupriavidus necator</name>
    <name type="common">Alcaligenes eutrophus</name>
    <name type="synonym">Ralstonia eutropha</name>
    <dbReference type="NCBI Taxonomy" id="106590"/>
    <lineage>
        <taxon>Bacteria</taxon>
        <taxon>Pseudomonadati</taxon>
        <taxon>Pseudomonadota</taxon>
        <taxon>Betaproteobacteria</taxon>
        <taxon>Burkholderiales</taxon>
        <taxon>Burkholderiaceae</taxon>
        <taxon>Cupriavidus</taxon>
    </lineage>
</organism>
<evidence type="ECO:0000256" key="1">
    <source>
        <dbReference type="ARBA" id="ARBA00006987"/>
    </source>
</evidence>
<dbReference type="PIRSF" id="PIRSF017082">
    <property type="entry name" value="YflP"/>
    <property type="match status" value="1"/>
</dbReference>
<dbReference type="InterPro" id="IPR005064">
    <property type="entry name" value="BUG"/>
</dbReference>
<keyword evidence="2" id="KW-0732">Signal</keyword>
<sequence>MHANVGRRLLLKSLLALPAAAVLGRAGAASPYPNRPIRLVVPYAAGGGPDIQTRKLAELLARELGQPVVVENKVGAGGILAAEFVAQQPADGYTLMLGASTHVTQKLLQPGAKFDPMAFTHIIRVGVSPAVLVVSASSPYRNVADLVAAVRRAPGTLNYASGGIGSAAHVSGAAFASATGIDVVHVPYKGSVEIVPSLIKGDTQFGFPVAATAIPQIASGKVRALAVTSASRAAVLPQVPTLNEALGRKDLDLDAWSGIWAPPHLSAPIVARLHAAVMQALGDPGLRRLYAEMGAVLAPTPTPEAFSRLMADETTRIRQVIDKNRITIE</sequence>
<dbReference type="InterPro" id="IPR042100">
    <property type="entry name" value="Bug_dom1"/>
</dbReference>
<gene>
    <name evidence="3" type="ORF">DDK22_19810</name>
</gene>
<dbReference type="CDD" id="cd13578">
    <property type="entry name" value="PBP2_Bug27"/>
    <property type="match status" value="1"/>
</dbReference>
<comment type="caution">
    <text evidence="3">The sequence shown here is derived from an EMBL/GenBank/DDBJ whole genome shotgun (WGS) entry which is preliminary data.</text>
</comment>
<comment type="similarity">
    <text evidence="1">Belongs to the UPF0065 (bug) family.</text>
</comment>
<dbReference type="Pfam" id="PF03401">
    <property type="entry name" value="TctC"/>
    <property type="match status" value="1"/>
</dbReference>
<name>A0A367PFS3_CUPNE</name>
<evidence type="ECO:0000313" key="3">
    <source>
        <dbReference type="EMBL" id="RCJ06728.1"/>
    </source>
</evidence>
<feature type="signal peptide" evidence="2">
    <location>
        <begin position="1"/>
        <end position="28"/>
    </location>
</feature>
<dbReference type="PANTHER" id="PTHR42928">
    <property type="entry name" value="TRICARBOXYLATE-BINDING PROTEIN"/>
    <property type="match status" value="1"/>
</dbReference>
<dbReference type="Gene3D" id="3.40.190.150">
    <property type="entry name" value="Bordetella uptake gene, domain 1"/>
    <property type="match status" value="1"/>
</dbReference>
<dbReference type="Gene3D" id="3.40.190.10">
    <property type="entry name" value="Periplasmic binding protein-like II"/>
    <property type="match status" value="1"/>
</dbReference>
<reference evidence="3 4" key="1">
    <citation type="submission" date="2018-04" db="EMBL/GenBank/DDBJ databases">
        <title>Cupriavidus necator CR12 genome sequencing and assembly.</title>
        <authorList>
            <person name="Ben Fekih I."/>
            <person name="Mazhar H.S."/>
            <person name="Bello S.K."/>
            <person name="Rensing C."/>
        </authorList>
    </citation>
    <scope>NUCLEOTIDE SEQUENCE [LARGE SCALE GENOMIC DNA]</scope>
    <source>
        <strain evidence="3 4">CR12</strain>
    </source>
</reference>
<dbReference type="Proteomes" id="UP000253501">
    <property type="component" value="Unassembled WGS sequence"/>
</dbReference>
<dbReference type="EMBL" id="QDHA01000045">
    <property type="protein sequence ID" value="RCJ06728.1"/>
    <property type="molecule type" value="Genomic_DNA"/>
</dbReference>
<feature type="chain" id="PRO_5016917140" evidence="2">
    <location>
        <begin position="29"/>
        <end position="329"/>
    </location>
</feature>
<dbReference type="AlphaFoldDB" id="A0A367PFS3"/>
<evidence type="ECO:0000256" key="2">
    <source>
        <dbReference type="SAM" id="SignalP"/>
    </source>
</evidence>